<accession>A0A0G2ERH6</accession>
<dbReference type="OrthoDB" id="21625at2759"/>
<feature type="compositionally biased region" description="Basic and acidic residues" evidence="1">
    <location>
        <begin position="88"/>
        <end position="102"/>
    </location>
</feature>
<feature type="domain" description="WIBG Mago-binding" evidence="2">
    <location>
        <begin position="20"/>
        <end position="46"/>
    </location>
</feature>
<comment type="caution">
    <text evidence="3">The sequence shown here is derived from an EMBL/GenBank/DDBJ whole genome shotgun (WGS) entry which is preliminary data.</text>
</comment>
<dbReference type="PANTHER" id="PTHR22959">
    <property type="entry name" value="PYM PROTEIN"/>
    <property type="match status" value="1"/>
</dbReference>
<dbReference type="GO" id="GO:0003723">
    <property type="term" value="F:RNA binding"/>
    <property type="evidence" value="ECO:0007669"/>
    <property type="project" value="TreeGrafter"/>
</dbReference>
<keyword evidence="4" id="KW-1185">Reference proteome</keyword>
<feature type="compositionally biased region" description="Basic and acidic residues" evidence="1">
    <location>
        <begin position="32"/>
        <end position="62"/>
    </location>
</feature>
<feature type="compositionally biased region" description="Polar residues" evidence="1">
    <location>
        <begin position="1"/>
        <end position="14"/>
    </location>
</feature>
<dbReference type="PANTHER" id="PTHR22959:SF0">
    <property type="entry name" value="PARTNER OF Y14 AND MAGO"/>
    <property type="match status" value="1"/>
</dbReference>
<dbReference type="InterPro" id="IPR015362">
    <property type="entry name" value="WIBG_mago-bd"/>
</dbReference>
<dbReference type="InterPro" id="IPR036348">
    <property type="entry name" value="WIBG_N_sf"/>
</dbReference>
<feature type="region of interest" description="Disordered" evidence="1">
    <location>
        <begin position="1"/>
        <end position="141"/>
    </location>
</feature>
<dbReference type="EMBL" id="LCWF01000042">
    <property type="protein sequence ID" value="KKY25362.1"/>
    <property type="molecule type" value="Genomic_DNA"/>
</dbReference>
<sequence>MPASTKPSQANSGIRTDDAGSAYIPSSVRADGSTRKEIRVRPGYRPPEDVEVYKNRTAEAWKNRGKGGVPGAQPVEETQATKSKNAKRREAARQKAASEGKVADWNTFANGETGDGVQKENAQPQESGAVPEEAEKDKKARNLKKKLRQAKELQGKKEQGESLLPEQFAKVLKIQELVRDLNKLGFDENGEKKAVEEG</sequence>
<dbReference type="Pfam" id="PF09282">
    <property type="entry name" value="Mago-bind"/>
    <property type="match status" value="1"/>
</dbReference>
<reference evidence="3 4" key="1">
    <citation type="submission" date="2015-05" db="EMBL/GenBank/DDBJ databases">
        <title>Distinctive expansion of gene families associated with plant cell wall degradation and secondary metabolism in the genomes of grapevine trunk pathogens.</title>
        <authorList>
            <person name="Lawrence D.P."/>
            <person name="Travadon R."/>
            <person name="Rolshausen P.E."/>
            <person name="Baumgartner K."/>
        </authorList>
    </citation>
    <scope>NUCLEOTIDE SEQUENCE [LARGE SCALE GENOMIC DNA]</scope>
    <source>
        <strain evidence="3">UCRPC4</strain>
    </source>
</reference>
<gene>
    <name evidence="3" type="ORF">UCRPC4_g01840</name>
</gene>
<evidence type="ECO:0000313" key="4">
    <source>
        <dbReference type="Proteomes" id="UP000053317"/>
    </source>
</evidence>
<dbReference type="SUPFAM" id="SSF101931">
    <property type="entry name" value="Pym (Within the bgcn gene intron protein, WIBG), N-terminal domain"/>
    <property type="match status" value="1"/>
</dbReference>
<evidence type="ECO:0000259" key="2">
    <source>
        <dbReference type="SMART" id="SM01273"/>
    </source>
</evidence>
<evidence type="ECO:0000313" key="3">
    <source>
        <dbReference type="EMBL" id="KKY25362.1"/>
    </source>
</evidence>
<name>A0A0G2ERH6_PHACM</name>
<dbReference type="GO" id="GO:0035145">
    <property type="term" value="C:exon-exon junction complex"/>
    <property type="evidence" value="ECO:0007669"/>
    <property type="project" value="TreeGrafter"/>
</dbReference>
<organism evidence="3 4">
    <name type="scientific">Phaeomoniella chlamydospora</name>
    <name type="common">Phaeoacremonium chlamydosporum</name>
    <dbReference type="NCBI Taxonomy" id="158046"/>
    <lineage>
        <taxon>Eukaryota</taxon>
        <taxon>Fungi</taxon>
        <taxon>Dikarya</taxon>
        <taxon>Ascomycota</taxon>
        <taxon>Pezizomycotina</taxon>
        <taxon>Eurotiomycetes</taxon>
        <taxon>Chaetothyriomycetidae</taxon>
        <taxon>Phaeomoniellales</taxon>
        <taxon>Phaeomoniellaceae</taxon>
        <taxon>Phaeomoniella</taxon>
    </lineage>
</organism>
<protein>
    <submittedName>
        <fullName evidence="3">Putative rna binding protein</fullName>
    </submittedName>
</protein>
<dbReference type="GO" id="GO:0005737">
    <property type="term" value="C:cytoplasm"/>
    <property type="evidence" value="ECO:0007669"/>
    <property type="project" value="TreeGrafter"/>
</dbReference>
<dbReference type="Proteomes" id="UP000053317">
    <property type="component" value="Unassembled WGS sequence"/>
</dbReference>
<dbReference type="GO" id="GO:1903259">
    <property type="term" value="P:exon-exon junction complex disassembly"/>
    <property type="evidence" value="ECO:0007669"/>
    <property type="project" value="InterPro"/>
</dbReference>
<evidence type="ECO:0000256" key="1">
    <source>
        <dbReference type="SAM" id="MobiDB-lite"/>
    </source>
</evidence>
<dbReference type="InterPro" id="IPR039333">
    <property type="entry name" value="PYM1"/>
</dbReference>
<reference evidence="3 4" key="2">
    <citation type="submission" date="2015-05" db="EMBL/GenBank/DDBJ databases">
        <authorList>
            <person name="Morales-Cruz A."/>
            <person name="Amrine K.C."/>
            <person name="Cantu D."/>
        </authorList>
    </citation>
    <scope>NUCLEOTIDE SEQUENCE [LARGE SCALE GENOMIC DNA]</scope>
    <source>
        <strain evidence="3">UCRPC4</strain>
    </source>
</reference>
<proteinExistence type="predicted"/>
<dbReference type="SMART" id="SM01273">
    <property type="entry name" value="Mago-bind"/>
    <property type="match status" value="1"/>
</dbReference>
<dbReference type="AlphaFoldDB" id="A0A0G2ERH6"/>